<evidence type="ECO:0000256" key="1">
    <source>
        <dbReference type="SAM" id="MobiDB-lite"/>
    </source>
</evidence>
<feature type="region of interest" description="Disordered" evidence="1">
    <location>
        <begin position="144"/>
        <end position="171"/>
    </location>
</feature>
<proteinExistence type="predicted"/>
<organism evidence="2 3">
    <name type="scientific">Umbelopsis vinacea</name>
    <dbReference type="NCBI Taxonomy" id="44442"/>
    <lineage>
        <taxon>Eukaryota</taxon>
        <taxon>Fungi</taxon>
        <taxon>Fungi incertae sedis</taxon>
        <taxon>Mucoromycota</taxon>
        <taxon>Mucoromycotina</taxon>
        <taxon>Umbelopsidomycetes</taxon>
        <taxon>Umbelopsidales</taxon>
        <taxon>Umbelopsidaceae</taxon>
        <taxon>Umbelopsis</taxon>
    </lineage>
</organism>
<protein>
    <submittedName>
        <fullName evidence="2">Uncharacterized protein</fullName>
    </submittedName>
</protein>
<dbReference type="Proteomes" id="UP000612746">
    <property type="component" value="Unassembled WGS sequence"/>
</dbReference>
<reference evidence="2" key="1">
    <citation type="submission" date="2020-12" db="EMBL/GenBank/DDBJ databases">
        <title>Metabolic potential, ecology and presence of endohyphal bacteria is reflected in genomic diversity of Mucoromycotina.</title>
        <authorList>
            <person name="Muszewska A."/>
            <person name="Okrasinska A."/>
            <person name="Steczkiewicz K."/>
            <person name="Drgas O."/>
            <person name="Orlowska M."/>
            <person name="Perlinska-Lenart U."/>
            <person name="Aleksandrzak-Piekarczyk T."/>
            <person name="Szatraj K."/>
            <person name="Zielenkiewicz U."/>
            <person name="Pilsyk S."/>
            <person name="Malc E."/>
            <person name="Mieczkowski P."/>
            <person name="Kruszewska J.S."/>
            <person name="Biernat P."/>
            <person name="Pawlowska J."/>
        </authorList>
    </citation>
    <scope>NUCLEOTIDE SEQUENCE</scope>
    <source>
        <strain evidence="2">WA0000051536</strain>
    </source>
</reference>
<dbReference type="AlphaFoldDB" id="A0A8H7UH17"/>
<gene>
    <name evidence="2" type="ORF">INT44_002272</name>
</gene>
<keyword evidence="3" id="KW-1185">Reference proteome</keyword>
<evidence type="ECO:0000313" key="2">
    <source>
        <dbReference type="EMBL" id="KAG2185481.1"/>
    </source>
</evidence>
<dbReference type="OrthoDB" id="2369246at2759"/>
<dbReference type="EMBL" id="JAEPRA010000005">
    <property type="protein sequence ID" value="KAG2185481.1"/>
    <property type="molecule type" value="Genomic_DNA"/>
</dbReference>
<evidence type="ECO:0000313" key="3">
    <source>
        <dbReference type="Proteomes" id="UP000612746"/>
    </source>
</evidence>
<accession>A0A8H7UH17</accession>
<comment type="caution">
    <text evidence="2">The sequence shown here is derived from an EMBL/GenBank/DDBJ whole genome shotgun (WGS) entry which is preliminary data.</text>
</comment>
<name>A0A8H7UH17_9FUNG</name>
<sequence length="293" mass="33545">MVLTLLQALRLNRSTTEKKTSSTHTRQKLSFLKAPRQAHRNIDKGKAKVPINHTITDVTHDVALYPVEDASKFDIFERGSEDSDVEDRMGMIVRPVRVPNSQTLNMHVLAQQNDIDSATFTPGSLLNPIQRVAYSPPHTYESKLEHTEQSKDDEEVTFENKQEYTEQSEDDEEVPLAFVKFRVLRQKSAYEDLQMPSEGWSFSRRAISYDQLHYTLQSKPLSDGSESDDSSDELYFDACYDLQFHPQRHSIEDDHILRHSMSAPKVTLLSTKQSKPVHVQVEEAMSAQTVHVD</sequence>